<dbReference type="SUPFAM" id="SSF51905">
    <property type="entry name" value="FAD/NAD(P)-binding domain"/>
    <property type="match status" value="1"/>
</dbReference>
<evidence type="ECO:0000256" key="2">
    <source>
        <dbReference type="PIRSR" id="PIRSR000137-2"/>
    </source>
</evidence>
<gene>
    <name evidence="4" type="ORF">CC80DRAFT_496345</name>
</gene>
<dbReference type="GO" id="GO:0016614">
    <property type="term" value="F:oxidoreductase activity, acting on CH-OH group of donors"/>
    <property type="evidence" value="ECO:0007669"/>
    <property type="project" value="InterPro"/>
</dbReference>
<dbReference type="Proteomes" id="UP000800035">
    <property type="component" value="Unassembled WGS sequence"/>
</dbReference>
<sequence length="611" mass="64633">MSTAAHSEPFYDYIIIGGGTAGLVLANRLPENSTTTIAVLEAGDNATADPRTAVPALFTSALGSELDWNFATVPQDGLNGRLIGHNQGKALGGSSAINAQALVPFSAADIDVWESLVGDEGWNFETLSPYLQKAFNVTLPDAATATQLNASWVTTWATKAEGPVKSSFVDVKENPIPKAWIDTFDALGYPLSDSPFSRTSTGPYIAPSTVESSSKTRSYAATAYYLPAAGRNNLKVVTRATVSKIILDNRGGVQTATGVTYMKGGVATMLKAKEVILSAGALNSPKLLELSGIGDPDVLKAAGVPLLVENKYVGTNLQDHVQCAISFEAIDGFPTGDDLLRGDSEAIATAQKQYAESQSGPFATSGLTQFSYLPTVDFASDKEALSNLLTDLKTIKTSHPLDAVRIQHLSNQLAEGNEGTAQYFLFLAQSAVAGEDTTHGIVPHPRAGNFITPVVGLSHPLSTGTVHISSSDPNGPPTIDHKYLSNSVDLDLHARHVRFIEKIAQGGPLASFLKPNGRRNDPLAFIDGNLDKAKAYVKAASTTNWHSVGTLAMAPKEMGGVVDVDFKVHDVSGLRVVDASVFPLVPQSNTQSLVYAVAERASDIIKKGRVE</sequence>
<evidence type="ECO:0000313" key="4">
    <source>
        <dbReference type="EMBL" id="KAF1951061.1"/>
    </source>
</evidence>
<dbReference type="OrthoDB" id="269227at2759"/>
<dbReference type="Pfam" id="PF00732">
    <property type="entry name" value="GMC_oxred_N"/>
    <property type="match status" value="1"/>
</dbReference>
<dbReference type="Gene3D" id="3.30.560.10">
    <property type="entry name" value="Glucose Oxidase, domain 3"/>
    <property type="match status" value="1"/>
</dbReference>
<dbReference type="PANTHER" id="PTHR11552:SF210">
    <property type="entry name" value="GLUCOSE-METHANOL-CHOLINE OXIDOREDUCTASE N-TERMINAL DOMAIN-CONTAINING PROTEIN-RELATED"/>
    <property type="match status" value="1"/>
</dbReference>
<dbReference type="InterPro" id="IPR012132">
    <property type="entry name" value="GMC_OxRdtase"/>
</dbReference>
<dbReference type="InterPro" id="IPR036188">
    <property type="entry name" value="FAD/NAD-bd_sf"/>
</dbReference>
<evidence type="ECO:0000256" key="1">
    <source>
        <dbReference type="ARBA" id="ARBA00010790"/>
    </source>
</evidence>
<dbReference type="AlphaFoldDB" id="A0A6A5TEM5"/>
<evidence type="ECO:0000313" key="5">
    <source>
        <dbReference type="Proteomes" id="UP000800035"/>
    </source>
</evidence>
<dbReference type="PIRSF" id="PIRSF000137">
    <property type="entry name" value="Alcohol_oxidase"/>
    <property type="match status" value="1"/>
</dbReference>
<dbReference type="PANTHER" id="PTHR11552">
    <property type="entry name" value="GLUCOSE-METHANOL-CHOLINE GMC OXIDOREDUCTASE"/>
    <property type="match status" value="1"/>
</dbReference>
<dbReference type="InterPro" id="IPR000172">
    <property type="entry name" value="GMC_OxRdtase_N"/>
</dbReference>
<dbReference type="PROSITE" id="PS00624">
    <property type="entry name" value="GMC_OXRED_2"/>
    <property type="match status" value="1"/>
</dbReference>
<name>A0A6A5TEM5_9PLEO</name>
<dbReference type="EMBL" id="ML977020">
    <property type="protein sequence ID" value="KAF1951061.1"/>
    <property type="molecule type" value="Genomic_DNA"/>
</dbReference>
<proteinExistence type="inferred from homology"/>
<keyword evidence="2" id="KW-0274">FAD</keyword>
<comment type="similarity">
    <text evidence="1">Belongs to the GMC oxidoreductase family.</text>
</comment>
<feature type="binding site" evidence="2">
    <location>
        <position position="242"/>
    </location>
    <ligand>
        <name>FAD</name>
        <dbReference type="ChEBI" id="CHEBI:57692"/>
    </ligand>
</feature>
<comment type="cofactor">
    <cofactor evidence="2">
        <name>FAD</name>
        <dbReference type="ChEBI" id="CHEBI:57692"/>
    </cofactor>
</comment>
<keyword evidence="2" id="KW-0285">Flavoprotein</keyword>
<dbReference type="Pfam" id="PF05199">
    <property type="entry name" value="GMC_oxred_C"/>
    <property type="match status" value="1"/>
</dbReference>
<organism evidence="4 5">
    <name type="scientific">Byssothecium circinans</name>
    <dbReference type="NCBI Taxonomy" id="147558"/>
    <lineage>
        <taxon>Eukaryota</taxon>
        <taxon>Fungi</taxon>
        <taxon>Dikarya</taxon>
        <taxon>Ascomycota</taxon>
        <taxon>Pezizomycotina</taxon>
        <taxon>Dothideomycetes</taxon>
        <taxon>Pleosporomycetidae</taxon>
        <taxon>Pleosporales</taxon>
        <taxon>Massarineae</taxon>
        <taxon>Massarinaceae</taxon>
        <taxon>Byssothecium</taxon>
    </lineage>
</organism>
<accession>A0A6A5TEM5</accession>
<dbReference type="Gene3D" id="3.50.50.60">
    <property type="entry name" value="FAD/NAD(P)-binding domain"/>
    <property type="match status" value="1"/>
</dbReference>
<evidence type="ECO:0000259" key="3">
    <source>
        <dbReference type="PROSITE" id="PS00624"/>
    </source>
</evidence>
<feature type="binding site" evidence="2">
    <location>
        <begin position="545"/>
        <end position="546"/>
    </location>
    <ligand>
        <name>FAD</name>
        <dbReference type="ChEBI" id="CHEBI:57692"/>
    </ligand>
</feature>
<keyword evidence="5" id="KW-1185">Reference proteome</keyword>
<dbReference type="InterPro" id="IPR007867">
    <property type="entry name" value="GMC_OxRtase_C"/>
</dbReference>
<protein>
    <submittedName>
        <fullName evidence="4">Glucose-methanol-choline oxidoreductase</fullName>
    </submittedName>
</protein>
<dbReference type="SUPFAM" id="SSF54373">
    <property type="entry name" value="FAD-linked reductases, C-terminal domain"/>
    <property type="match status" value="1"/>
</dbReference>
<feature type="domain" description="Glucose-methanol-choline oxidoreductase N-terminal" evidence="3">
    <location>
        <begin position="280"/>
        <end position="294"/>
    </location>
</feature>
<dbReference type="GO" id="GO:0050660">
    <property type="term" value="F:flavin adenine dinucleotide binding"/>
    <property type="evidence" value="ECO:0007669"/>
    <property type="project" value="InterPro"/>
</dbReference>
<reference evidence="4" key="1">
    <citation type="journal article" date="2020" name="Stud. Mycol.">
        <title>101 Dothideomycetes genomes: a test case for predicting lifestyles and emergence of pathogens.</title>
        <authorList>
            <person name="Haridas S."/>
            <person name="Albert R."/>
            <person name="Binder M."/>
            <person name="Bloem J."/>
            <person name="Labutti K."/>
            <person name="Salamov A."/>
            <person name="Andreopoulos B."/>
            <person name="Baker S."/>
            <person name="Barry K."/>
            <person name="Bills G."/>
            <person name="Bluhm B."/>
            <person name="Cannon C."/>
            <person name="Castanera R."/>
            <person name="Culley D."/>
            <person name="Daum C."/>
            <person name="Ezra D."/>
            <person name="Gonzalez J."/>
            <person name="Henrissat B."/>
            <person name="Kuo A."/>
            <person name="Liang C."/>
            <person name="Lipzen A."/>
            <person name="Lutzoni F."/>
            <person name="Magnuson J."/>
            <person name="Mondo S."/>
            <person name="Nolan M."/>
            <person name="Ohm R."/>
            <person name="Pangilinan J."/>
            <person name="Park H.-J."/>
            <person name="Ramirez L."/>
            <person name="Alfaro M."/>
            <person name="Sun H."/>
            <person name="Tritt A."/>
            <person name="Yoshinaga Y."/>
            <person name="Zwiers L.-H."/>
            <person name="Turgeon B."/>
            <person name="Goodwin S."/>
            <person name="Spatafora J."/>
            <person name="Crous P."/>
            <person name="Grigoriev I."/>
        </authorList>
    </citation>
    <scope>NUCLEOTIDE SEQUENCE</scope>
    <source>
        <strain evidence="4">CBS 675.92</strain>
    </source>
</reference>